<feature type="transmembrane region" description="Helical" evidence="3">
    <location>
        <begin position="214"/>
        <end position="232"/>
    </location>
</feature>
<evidence type="ECO:0000259" key="5">
    <source>
        <dbReference type="Pfam" id="PF19040"/>
    </source>
</evidence>
<dbReference type="PANTHER" id="PTHR23028">
    <property type="entry name" value="ACETYLTRANSFERASE"/>
    <property type="match status" value="1"/>
</dbReference>
<feature type="transmembrane region" description="Helical" evidence="3">
    <location>
        <begin position="370"/>
        <end position="389"/>
    </location>
</feature>
<name>A0A0C2VVJ3_9BACL</name>
<feature type="transmembrane region" description="Helical" evidence="3">
    <location>
        <begin position="44"/>
        <end position="62"/>
    </location>
</feature>
<comment type="similarity">
    <text evidence="2">Belongs to the acyltransferase 3 family.</text>
</comment>
<evidence type="ECO:0000313" key="7">
    <source>
        <dbReference type="Proteomes" id="UP000031972"/>
    </source>
</evidence>
<feature type="transmembrane region" description="Helical" evidence="3">
    <location>
        <begin position="21"/>
        <end position="38"/>
    </location>
</feature>
<protein>
    <recommendedName>
        <fullName evidence="8">Acyltransferase</fullName>
    </recommendedName>
</protein>
<dbReference type="Pfam" id="PF01757">
    <property type="entry name" value="Acyl_transf_3"/>
    <property type="match status" value="1"/>
</dbReference>
<comment type="caution">
    <text evidence="6">The sequence shown here is derived from an EMBL/GenBank/DDBJ whole genome shotgun (WGS) entry which is preliminary data.</text>
</comment>
<evidence type="ECO:0008006" key="8">
    <source>
        <dbReference type="Google" id="ProtNLM"/>
    </source>
</evidence>
<evidence type="ECO:0000259" key="4">
    <source>
        <dbReference type="Pfam" id="PF01757"/>
    </source>
</evidence>
<evidence type="ECO:0000256" key="2">
    <source>
        <dbReference type="ARBA" id="ARBA00007400"/>
    </source>
</evidence>
<reference evidence="6 7" key="1">
    <citation type="submission" date="2015-01" db="EMBL/GenBank/DDBJ databases">
        <title>Jeotgalibacillus campisalis genome sequencing.</title>
        <authorList>
            <person name="Goh K.M."/>
            <person name="Chan K.-G."/>
            <person name="Yaakop A.S."/>
            <person name="Ee R."/>
            <person name="Gan H.M."/>
            <person name="Chan C.S."/>
        </authorList>
    </citation>
    <scope>NUCLEOTIDE SEQUENCE [LARGE SCALE GENOMIC DNA]</scope>
    <source>
        <strain evidence="6 7">SF-57</strain>
    </source>
</reference>
<dbReference type="GO" id="GO:0016020">
    <property type="term" value="C:membrane"/>
    <property type="evidence" value="ECO:0007669"/>
    <property type="project" value="TreeGrafter"/>
</dbReference>
<gene>
    <name evidence="6" type="ORF">KR50_14670</name>
</gene>
<feature type="transmembrane region" description="Helical" evidence="3">
    <location>
        <begin position="265"/>
        <end position="286"/>
    </location>
</feature>
<dbReference type="GO" id="GO:0009103">
    <property type="term" value="P:lipopolysaccharide biosynthetic process"/>
    <property type="evidence" value="ECO:0007669"/>
    <property type="project" value="TreeGrafter"/>
</dbReference>
<dbReference type="EMBL" id="JXRR01000013">
    <property type="protein sequence ID" value="KIL48431.1"/>
    <property type="molecule type" value="Genomic_DNA"/>
</dbReference>
<proteinExistence type="inferred from homology"/>
<evidence type="ECO:0000313" key="6">
    <source>
        <dbReference type="EMBL" id="KIL48431.1"/>
    </source>
</evidence>
<organism evidence="6 7">
    <name type="scientific">Jeotgalibacillus campisalis</name>
    <dbReference type="NCBI Taxonomy" id="220754"/>
    <lineage>
        <taxon>Bacteria</taxon>
        <taxon>Bacillati</taxon>
        <taxon>Bacillota</taxon>
        <taxon>Bacilli</taxon>
        <taxon>Bacillales</taxon>
        <taxon>Caryophanaceae</taxon>
        <taxon>Jeotgalibacillus</taxon>
    </lineage>
</organism>
<dbReference type="PATRIC" id="fig|220754.4.peg.1492"/>
<dbReference type="GO" id="GO:0016747">
    <property type="term" value="F:acyltransferase activity, transferring groups other than amino-acyl groups"/>
    <property type="evidence" value="ECO:0007669"/>
    <property type="project" value="InterPro"/>
</dbReference>
<feature type="transmembrane region" description="Helical" evidence="3">
    <location>
        <begin position="329"/>
        <end position="349"/>
    </location>
</feature>
<dbReference type="PANTHER" id="PTHR23028:SF53">
    <property type="entry name" value="ACYL_TRANSF_3 DOMAIN-CONTAINING PROTEIN"/>
    <property type="match status" value="1"/>
</dbReference>
<feature type="transmembrane region" description="Helical" evidence="3">
    <location>
        <begin position="146"/>
        <end position="170"/>
    </location>
</feature>
<dbReference type="InterPro" id="IPR002656">
    <property type="entry name" value="Acyl_transf_3_dom"/>
</dbReference>
<evidence type="ECO:0000256" key="3">
    <source>
        <dbReference type="SAM" id="Phobius"/>
    </source>
</evidence>
<dbReference type="AlphaFoldDB" id="A0A0C2VVJ3"/>
<feature type="domain" description="SGNH" evidence="5">
    <location>
        <begin position="442"/>
        <end position="655"/>
    </location>
</feature>
<feature type="domain" description="Acyltransferase 3" evidence="4">
    <location>
        <begin position="19"/>
        <end position="348"/>
    </location>
</feature>
<keyword evidence="3" id="KW-0812">Transmembrane</keyword>
<keyword evidence="7" id="KW-1185">Reference proteome</keyword>
<feature type="transmembrane region" description="Helical" evidence="3">
    <location>
        <begin position="298"/>
        <end position="323"/>
    </location>
</feature>
<accession>A0A0C2VVJ3</accession>
<dbReference type="InterPro" id="IPR043968">
    <property type="entry name" value="SGNH"/>
</dbReference>
<feature type="transmembrane region" description="Helical" evidence="3">
    <location>
        <begin position="182"/>
        <end position="202"/>
    </location>
</feature>
<keyword evidence="3" id="KW-1133">Transmembrane helix</keyword>
<evidence type="ECO:0000256" key="1">
    <source>
        <dbReference type="ARBA" id="ARBA00004370"/>
    </source>
</evidence>
<dbReference type="Pfam" id="PF19040">
    <property type="entry name" value="SGNH"/>
    <property type="match status" value="1"/>
</dbReference>
<sequence length="674" mass="75249">MELSTLTDLRSPEKKFRPELEGVRAVAALLVAVYHIWLGSVSGGVDVFFIVSGYLITTSLLSRMMREGKINIGEYLLGLGRRLFPIAFTVLLVTTVVSIVILPQARWIQTIPEIFSSAFYYQNWQLATSAVDYLAQNNAASPFQHFWALSIQGQFYITWPLVIIAVYFIARKVLKTPVRKTLLAVLAILFTASISYSIYITAENQPWAYFDTFARAWEFSLGGMLALLIPYLKFKPSISFFLGWLGLAIIALTGILLPVSTVFPGYAALLPTGGVILVIIAAETGSRFGVEKLLGSKPFLYFGSISYGFYLWHWPMLVFYYAYFGRETVTNLAGVLIILSTFLLSILSIRLLESPVRKINIKESKGKLSAILAAFMLPVIITGISWSMYVNYFQAEEELPAEDYPGARMISNNVPAAPDLEPLPAAVNAKGDLPTFYDDEGCYTTRKDNAVSKCSYGETEDPEYVLALVGGSHSGHWFPPLEEIAENLNLQLDVYNKDACRFSQDDFGGFLSESCMEWNDKVMEPLLEDPPDMLITTANVNKQSTVPQGYIDKWKKFEGVSKVFAIRDNPRMTEDPPSCVEETPEDCSVKRAEALSATPPWDNTENIPDNAIFADLSDYFCDEEVCSPVIGNVLVYRDYHHLTATYAETLTPALEEHIIKAIEQLDKTSAQNSE</sequence>
<comment type="subcellular location">
    <subcellularLocation>
        <location evidence="1">Membrane</location>
    </subcellularLocation>
</comment>
<dbReference type="InterPro" id="IPR050879">
    <property type="entry name" value="Acyltransferase_3"/>
</dbReference>
<feature type="transmembrane region" description="Helical" evidence="3">
    <location>
        <begin position="83"/>
        <end position="102"/>
    </location>
</feature>
<feature type="transmembrane region" description="Helical" evidence="3">
    <location>
        <begin position="239"/>
        <end position="259"/>
    </location>
</feature>
<keyword evidence="3" id="KW-0472">Membrane</keyword>
<dbReference type="Proteomes" id="UP000031972">
    <property type="component" value="Unassembled WGS sequence"/>
</dbReference>